<protein>
    <submittedName>
        <fullName evidence="1">Uncharacterized protein</fullName>
    </submittedName>
</protein>
<evidence type="ECO:0000313" key="3">
    <source>
        <dbReference type="Proteomes" id="UP000324748"/>
    </source>
</evidence>
<reference evidence="3 4" key="1">
    <citation type="submission" date="2019-05" db="EMBL/GenBank/DDBJ databases">
        <title>Emergence of the Ug99 lineage of the wheat stem rust pathogen through somatic hybridization.</title>
        <authorList>
            <person name="Li F."/>
            <person name="Upadhyaya N.M."/>
            <person name="Sperschneider J."/>
            <person name="Matny O."/>
            <person name="Nguyen-Phuc H."/>
            <person name="Mago R."/>
            <person name="Raley C."/>
            <person name="Miller M.E."/>
            <person name="Silverstein K.A.T."/>
            <person name="Henningsen E."/>
            <person name="Hirsch C.D."/>
            <person name="Visser B."/>
            <person name="Pretorius Z.A."/>
            <person name="Steffenson B.J."/>
            <person name="Schwessinger B."/>
            <person name="Dodds P.N."/>
            <person name="Figueroa M."/>
        </authorList>
    </citation>
    <scope>NUCLEOTIDE SEQUENCE [LARGE SCALE GENOMIC DNA]</scope>
    <source>
        <strain evidence="2">21-0</strain>
        <strain evidence="1 4">Ug99</strain>
    </source>
</reference>
<organism evidence="1 4">
    <name type="scientific">Puccinia graminis f. sp. tritici</name>
    <dbReference type="NCBI Taxonomy" id="56615"/>
    <lineage>
        <taxon>Eukaryota</taxon>
        <taxon>Fungi</taxon>
        <taxon>Dikarya</taxon>
        <taxon>Basidiomycota</taxon>
        <taxon>Pucciniomycotina</taxon>
        <taxon>Pucciniomycetes</taxon>
        <taxon>Pucciniales</taxon>
        <taxon>Pucciniaceae</taxon>
        <taxon>Puccinia</taxon>
    </lineage>
</organism>
<comment type="caution">
    <text evidence="1">The sequence shown here is derived from an EMBL/GenBank/DDBJ whole genome shotgun (WGS) entry which is preliminary data.</text>
</comment>
<dbReference type="Proteomes" id="UP000324748">
    <property type="component" value="Unassembled WGS sequence"/>
</dbReference>
<dbReference type="AlphaFoldDB" id="A0A5B0QLK8"/>
<evidence type="ECO:0000313" key="2">
    <source>
        <dbReference type="EMBL" id="KAA1120182.1"/>
    </source>
</evidence>
<keyword evidence="3" id="KW-1185">Reference proteome</keyword>
<gene>
    <name evidence="2" type="ORF">PGT21_037239</name>
    <name evidence="1" type="ORF">PGTUg99_019989</name>
</gene>
<evidence type="ECO:0000313" key="4">
    <source>
        <dbReference type="Proteomes" id="UP000325313"/>
    </source>
</evidence>
<dbReference type="Proteomes" id="UP000325313">
    <property type="component" value="Unassembled WGS sequence"/>
</dbReference>
<evidence type="ECO:0000313" key="1">
    <source>
        <dbReference type="EMBL" id="KAA1114101.1"/>
    </source>
</evidence>
<name>A0A5B0QLK8_PUCGR</name>
<sequence>MGMTVNCLGEALTGNLELDSRPDGFLSAVQECMKSSVEALDAQQAMSYQHTWAVESAEYFLSMLRKGRTNRKI</sequence>
<dbReference type="EMBL" id="VSWC01000001">
    <property type="protein sequence ID" value="KAA1120182.1"/>
    <property type="molecule type" value="Genomic_DNA"/>
</dbReference>
<proteinExistence type="predicted"/>
<accession>A0A5B0QLK8</accession>
<dbReference type="EMBL" id="VDEP01000273">
    <property type="protein sequence ID" value="KAA1114101.1"/>
    <property type="molecule type" value="Genomic_DNA"/>
</dbReference>